<evidence type="ECO:0000313" key="2">
    <source>
        <dbReference type="EMBL" id="RAK22192.1"/>
    </source>
</evidence>
<protein>
    <submittedName>
        <fullName evidence="2">Uncharacterized protein</fullName>
    </submittedName>
</protein>
<reference evidence="2 3" key="1">
    <citation type="submission" date="2018-06" db="EMBL/GenBank/DDBJ databases">
        <title>Genomic Encyclopedia of Type Strains, Phase III (KMG-III): the genomes of soil and plant-associated and newly described type strains.</title>
        <authorList>
            <person name="Whitman W."/>
        </authorList>
    </citation>
    <scope>NUCLEOTIDE SEQUENCE [LARGE SCALE GENOMIC DNA]</scope>
    <source>
        <strain evidence="2 3">CGMCC 1.8979</strain>
    </source>
</reference>
<proteinExistence type="predicted"/>
<feature type="transmembrane region" description="Helical" evidence="1">
    <location>
        <begin position="42"/>
        <end position="66"/>
    </location>
</feature>
<dbReference type="AlphaFoldDB" id="A0A327YNU0"/>
<keyword evidence="1" id="KW-1133">Transmembrane helix</keyword>
<organism evidence="2 3">
    <name type="scientific">Paranoxybacillus vitaminiphilus</name>
    <dbReference type="NCBI Taxonomy" id="581036"/>
    <lineage>
        <taxon>Bacteria</taxon>
        <taxon>Bacillati</taxon>
        <taxon>Bacillota</taxon>
        <taxon>Bacilli</taxon>
        <taxon>Bacillales</taxon>
        <taxon>Anoxybacillaceae</taxon>
        <taxon>Paranoxybacillus</taxon>
    </lineage>
</organism>
<evidence type="ECO:0000313" key="3">
    <source>
        <dbReference type="Proteomes" id="UP000248555"/>
    </source>
</evidence>
<keyword evidence="1" id="KW-0812">Transmembrane</keyword>
<keyword evidence="1" id="KW-0472">Membrane</keyword>
<comment type="caution">
    <text evidence="2">The sequence shown here is derived from an EMBL/GenBank/DDBJ whole genome shotgun (WGS) entry which is preliminary data.</text>
</comment>
<dbReference type="OrthoDB" id="2971634at2"/>
<keyword evidence="3" id="KW-1185">Reference proteome</keyword>
<accession>A0A327YNU0</accession>
<feature type="transmembrane region" description="Helical" evidence="1">
    <location>
        <begin position="101"/>
        <end position="121"/>
    </location>
</feature>
<gene>
    <name evidence="2" type="ORF">B0I26_102181</name>
</gene>
<dbReference type="Proteomes" id="UP000248555">
    <property type="component" value="Unassembled WGS sequence"/>
</dbReference>
<dbReference type="RefSeq" id="WP_111644050.1">
    <property type="nucleotide sequence ID" value="NZ_QLMH01000002.1"/>
</dbReference>
<name>A0A327YNU0_9BACL</name>
<evidence type="ECO:0000256" key="1">
    <source>
        <dbReference type="SAM" id="Phobius"/>
    </source>
</evidence>
<feature type="transmembrane region" description="Helical" evidence="1">
    <location>
        <begin position="78"/>
        <end position="95"/>
    </location>
</feature>
<dbReference type="EMBL" id="QLMH01000002">
    <property type="protein sequence ID" value="RAK22192.1"/>
    <property type="molecule type" value="Genomic_DNA"/>
</dbReference>
<sequence length="131" mass="15309">MRFKLFCLFVGFIGGYFMISWMPDVTPFHFTNFITEFIFNPLKSFLAMISFLIGFLSNAVLIRTAVEETIFYYSGREVRLGELIVSCGVVANFYFLFQMNVILTGLFLIFSIFYGMMSIDLQRKSRYKNNL</sequence>
<feature type="transmembrane region" description="Helical" evidence="1">
    <location>
        <begin position="5"/>
        <end position="22"/>
    </location>
</feature>